<dbReference type="PANTHER" id="PTHR46825">
    <property type="entry name" value="D-ALANYL-D-ALANINE-CARBOXYPEPTIDASE/ENDOPEPTIDASE AMPH"/>
    <property type="match status" value="1"/>
</dbReference>
<feature type="domain" description="Beta-lactamase-related" evidence="2">
    <location>
        <begin position="11"/>
        <end position="322"/>
    </location>
</feature>
<sequence length="591" mass="66212">MDGVLNTQLVGNHIPGATVAVVKDGRLLFSKGYGYADIKHDKRVDAATSLFPVASVSKLFTWTAVMQLMEQHKLDLHTDVNRYLKTFHIPATYPQPITLESLLTHTAGFEDREDGWMISTPQQVQPLGTWLANHIPARVRPPGKLASYSNYGAALAGYIVEQVSGIPFDQYIETNLYQPLSMRHSTFRQPVPAQLQADLTQGYAYIDGWYRSRPPKYFQAAPAVSMYTTATDIANFMIAQLQNGRFGDQRILQDATARDMQEQHFTSDSRIPGLAYGFAVQRINGQRLLQHGGDIPSFHSSLNLLPERNVGVFVSYNSDAGSAARTSLLQAFMNHYFPVPRAPTPSPLPGFAERAGKESGIYWSLRRPYTTYEKILILLEPGITVNVINAGYGHLLINSGGGNILNVVEVAPGVYRQMGEQQQVVFQQRQDGTVMFVGNSLQSYGKMAWYDSRSFQVPLILACLLIFLSALLLWPVRLLRALRFKRSEELIKKNTVSRTAYWLAGIVCALNVIVPIYLVWTITSHKNLAAVLPVILMLGIISAILTGIVILFTAQVWRNRFWHWPQRIHYVLVGLAALAFVWELAYWNLLG</sequence>
<keyword evidence="4" id="KW-1185">Reference proteome</keyword>
<name>A0A401ZSF4_9CHLR</name>
<keyword evidence="1" id="KW-1133">Transmembrane helix</keyword>
<feature type="transmembrane region" description="Helical" evidence="1">
    <location>
        <begin position="568"/>
        <end position="589"/>
    </location>
</feature>
<dbReference type="SUPFAM" id="SSF56601">
    <property type="entry name" value="beta-lactamase/transpeptidase-like"/>
    <property type="match status" value="1"/>
</dbReference>
<dbReference type="EMBL" id="BIFQ01000002">
    <property type="protein sequence ID" value="GCE09714.1"/>
    <property type="molecule type" value="Genomic_DNA"/>
</dbReference>
<dbReference type="InterPro" id="IPR001466">
    <property type="entry name" value="Beta-lactam-related"/>
</dbReference>
<comment type="caution">
    <text evidence="3">The sequence shown here is derived from an EMBL/GenBank/DDBJ whole genome shotgun (WGS) entry which is preliminary data.</text>
</comment>
<dbReference type="AlphaFoldDB" id="A0A401ZSF4"/>
<evidence type="ECO:0000313" key="3">
    <source>
        <dbReference type="EMBL" id="GCE09714.1"/>
    </source>
</evidence>
<reference evidence="4" key="1">
    <citation type="submission" date="2018-12" db="EMBL/GenBank/DDBJ databases">
        <title>Tengunoibacter tsumagoiensis gen. nov., sp. nov., Dictyobacter kobayashii sp. nov., D. alpinus sp. nov., and D. joshuensis sp. nov. and description of Dictyobacteraceae fam. nov. within the order Ktedonobacterales isolated from Tengu-no-mugimeshi.</title>
        <authorList>
            <person name="Wang C.M."/>
            <person name="Zheng Y."/>
            <person name="Sakai Y."/>
            <person name="Toyoda A."/>
            <person name="Minakuchi Y."/>
            <person name="Abe K."/>
            <person name="Yokota A."/>
            <person name="Yabe S."/>
        </authorList>
    </citation>
    <scope>NUCLEOTIDE SEQUENCE [LARGE SCALE GENOMIC DNA]</scope>
    <source>
        <strain evidence="4">S-27</strain>
    </source>
</reference>
<evidence type="ECO:0000256" key="1">
    <source>
        <dbReference type="SAM" id="Phobius"/>
    </source>
</evidence>
<feature type="transmembrane region" description="Helical" evidence="1">
    <location>
        <begin position="528"/>
        <end position="556"/>
    </location>
</feature>
<keyword evidence="1" id="KW-0472">Membrane</keyword>
<evidence type="ECO:0000259" key="2">
    <source>
        <dbReference type="Pfam" id="PF00144"/>
    </source>
</evidence>
<feature type="transmembrane region" description="Helical" evidence="1">
    <location>
        <begin position="459"/>
        <end position="479"/>
    </location>
</feature>
<dbReference type="InterPro" id="IPR050491">
    <property type="entry name" value="AmpC-like"/>
</dbReference>
<dbReference type="Pfam" id="PF00144">
    <property type="entry name" value="Beta-lactamase"/>
    <property type="match status" value="1"/>
</dbReference>
<dbReference type="Gene3D" id="3.40.710.10">
    <property type="entry name" value="DD-peptidase/beta-lactamase superfamily"/>
    <property type="match status" value="1"/>
</dbReference>
<organism evidence="3 4">
    <name type="scientific">Dictyobacter aurantiacus</name>
    <dbReference type="NCBI Taxonomy" id="1936993"/>
    <lineage>
        <taxon>Bacteria</taxon>
        <taxon>Bacillati</taxon>
        <taxon>Chloroflexota</taxon>
        <taxon>Ktedonobacteria</taxon>
        <taxon>Ktedonobacterales</taxon>
        <taxon>Dictyobacteraceae</taxon>
        <taxon>Dictyobacter</taxon>
    </lineage>
</organism>
<accession>A0A401ZSF4</accession>
<feature type="transmembrane region" description="Helical" evidence="1">
    <location>
        <begin position="500"/>
        <end position="522"/>
    </location>
</feature>
<protein>
    <submittedName>
        <fullName evidence="3">FmtA-like protein</fullName>
    </submittedName>
</protein>
<dbReference type="InterPro" id="IPR012338">
    <property type="entry name" value="Beta-lactam/transpept-like"/>
</dbReference>
<dbReference type="Proteomes" id="UP000287224">
    <property type="component" value="Unassembled WGS sequence"/>
</dbReference>
<proteinExistence type="predicted"/>
<keyword evidence="1" id="KW-0812">Transmembrane</keyword>
<gene>
    <name evidence="3" type="ORF">KDAU_70430</name>
</gene>
<evidence type="ECO:0000313" key="4">
    <source>
        <dbReference type="Proteomes" id="UP000287224"/>
    </source>
</evidence>
<dbReference type="PANTHER" id="PTHR46825:SF9">
    <property type="entry name" value="BETA-LACTAMASE-RELATED DOMAIN-CONTAINING PROTEIN"/>
    <property type="match status" value="1"/>
</dbReference>